<dbReference type="InterPro" id="IPR030895">
    <property type="entry name" value="T5SS_PEPC_rpt"/>
</dbReference>
<dbReference type="InterPro" id="IPR012332">
    <property type="entry name" value="Autotransporter_pectin_lyase_C"/>
</dbReference>
<keyword evidence="1" id="KW-0732">Signal</keyword>
<dbReference type="EMBL" id="VOSK01000586">
    <property type="protein sequence ID" value="MPR31220.1"/>
    <property type="molecule type" value="Genomic_DNA"/>
</dbReference>
<dbReference type="PANTHER" id="PTHR35037">
    <property type="entry name" value="C-TERMINAL REGION OF AIDA-LIKE PROTEIN"/>
    <property type="match status" value="1"/>
</dbReference>
<dbReference type="InterPro" id="IPR011050">
    <property type="entry name" value="Pectin_lyase_fold/virulence"/>
</dbReference>
<dbReference type="AlphaFoldDB" id="A0A5N7MWZ9"/>
<organism evidence="2 3">
    <name type="scientific">Microvirga tunisiensis</name>
    <dbReference type="NCBI Taxonomy" id="2108360"/>
    <lineage>
        <taxon>Bacteria</taxon>
        <taxon>Pseudomonadati</taxon>
        <taxon>Pseudomonadota</taxon>
        <taxon>Alphaproteobacteria</taxon>
        <taxon>Hyphomicrobiales</taxon>
        <taxon>Methylobacteriaceae</taxon>
        <taxon>Microvirga</taxon>
    </lineage>
</organism>
<dbReference type="OrthoDB" id="7195851at2"/>
<dbReference type="Gene3D" id="2.160.20.20">
    <property type="match status" value="2"/>
</dbReference>
<dbReference type="SUPFAM" id="SSF51126">
    <property type="entry name" value="Pectin lyase-like"/>
    <property type="match status" value="2"/>
</dbReference>
<proteinExistence type="predicted"/>
<evidence type="ECO:0000256" key="1">
    <source>
        <dbReference type="ARBA" id="ARBA00022729"/>
    </source>
</evidence>
<dbReference type="PANTHER" id="PTHR35037:SF3">
    <property type="entry name" value="C-TERMINAL REGION OF AIDA-LIKE PROTEIN"/>
    <property type="match status" value="1"/>
</dbReference>
<dbReference type="InterPro" id="IPR013425">
    <property type="entry name" value="Autotrns_rpt"/>
</dbReference>
<gene>
    <name evidence="2" type="ORF">FS320_41650</name>
</gene>
<sequence>MTVTGAGSTWTNSNILFAGWFGKGTLTIDESGYVSASTVQMGAQSSGHGTLIVRGTDGNRGILETKRVVRGDGGATLNLDGGILRAQKDEADFLSGFSPGSAAIGTGGAFFDTNGHAIGVSSPLNGPGGLTKLGDGVLTLSGSQTYGGVTTVEAGTLSINGALASPFTVIKAEANLTGSGAISGSVLVADSGTLSGTGGRTLSKQSLSLENNANLRVTLNTSNTVPLFAVTGDLALRGAIAIDEASDLSGATSFKLFTYGGALTSTPLTLTSAPVGYRHSDFSLDTSSGQVVLDLADSGNQNYWIQGSGTWCLDCANWSNANGSLFSVRDGDTAVFRGPGGPITINGSQSFRALRFEADGYQIGSGIAGELVIDGSQGDVRVESGDTAMISLPISGSSTLIKGGTGTLILSGANTYQGGTKLVAGTLGISHDANLGDAGSKLTIEGTGTLQARGDLSIARPVTLGPGGGVIDSNGYALTFSNTIDGAGSLTKLGTGTLTLSGVNTYTGGTTLRSGALVGSATSFGSGAIYDNAALVIDQAGGATLSNPIHGSGTVTKIGSGLLNLTGASTLSGATTVQAGHLAVNGLLANSPVTVVDGALLSGNGTVGGLEARAGSSVAPGNSIGTLKVAGNVNFRAGSIYQVETNAAGASDRIEATGTATLSGGTVQVLAERGTYQPSTTCLDARPPWHER</sequence>
<evidence type="ECO:0000313" key="2">
    <source>
        <dbReference type="EMBL" id="MPR31220.1"/>
    </source>
</evidence>
<dbReference type="NCBIfam" id="TIGR02601">
    <property type="entry name" value="autotrns_rpt"/>
    <property type="match status" value="4"/>
</dbReference>
<evidence type="ECO:0000313" key="3">
    <source>
        <dbReference type="Proteomes" id="UP000403266"/>
    </source>
</evidence>
<reference evidence="2 3" key="1">
    <citation type="journal article" date="2019" name="Syst. Appl. Microbiol.">
        <title>Microvirga tunisiensis sp. nov., a root nodule symbiotic bacterium isolated from Lupinus micranthus and L. luteus grown in Northern Tunisia.</title>
        <authorList>
            <person name="Msaddak A."/>
            <person name="Rejili M."/>
            <person name="Duran D."/>
            <person name="Mars M."/>
            <person name="Palacios J.M."/>
            <person name="Ruiz-Argueso T."/>
            <person name="Rey L."/>
            <person name="Imperial J."/>
        </authorList>
    </citation>
    <scope>NUCLEOTIDE SEQUENCE [LARGE SCALE GENOMIC DNA]</scope>
    <source>
        <strain evidence="2 3">Lmie10</strain>
    </source>
</reference>
<evidence type="ECO:0008006" key="4">
    <source>
        <dbReference type="Google" id="ProtNLM"/>
    </source>
</evidence>
<keyword evidence="3" id="KW-1185">Reference proteome</keyword>
<protein>
    <recommendedName>
        <fullName evidence="4">Autotransporter domain-containing protein</fullName>
    </recommendedName>
</protein>
<dbReference type="InterPro" id="IPR051551">
    <property type="entry name" value="Autotransporter_adhesion"/>
</dbReference>
<dbReference type="Proteomes" id="UP000403266">
    <property type="component" value="Unassembled WGS sequence"/>
</dbReference>
<dbReference type="Pfam" id="PF12951">
    <property type="entry name" value="PATR"/>
    <property type="match status" value="4"/>
</dbReference>
<dbReference type="NCBIfam" id="TIGR04393">
    <property type="entry name" value="rpt_T5SS_PEPC"/>
    <property type="match status" value="1"/>
</dbReference>
<comment type="caution">
    <text evidence="2">The sequence shown here is derived from an EMBL/GenBank/DDBJ whole genome shotgun (WGS) entry which is preliminary data.</text>
</comment>
<name>A0A5N7MWZ9_9HYPH</name>
<accession>A0A5N7MWZ9</accession>